<dbReference type="AlphaFoldDB" id="A0A4Z1HYJ6"/>
<dbReference type="InterPro" id="IPR019183">
    <property type="entry name" value="NAA25_NatB_aux_su"/>
</dbReference>
<accession>A0A4Z1HYJ6</accession>
<evidence type="ECO:0000313" key="1">
    <source>
        <dbReference type="EMBL" id="TGO54146.1"/>
    </source>
</evidence>
<name>A0A4Z1HYJ6_9HELO</name>
<organism evidence="1 2">
    <name type="scientific">Botryotinia narcissicola</name>
    <dbReference type="NCBI Taxonomy" id="278944"/>
    <lineage>
        <taxon>Eukaryota</taxon>
        <taxon>Fungi</taxon>
        <taxon>Dikarya</taxon>
        <taxon>Ascomycota</taxon>
        <taxon>Pezizomycotina</taxon>
        <taxon>Leotiomycetes</taxon>
        <taxon>Helotiales</taxon>
        <taxon>Sclerotiniaceae</taxon>
        <taxon>Botryotinia</taxon>
    </lineage>
</organism>
<evidence type="ECO:0000313" key="2">
    <source>
        <dbReference type="Proteomes" id="UP000297452"/>
    </source>
</evidence>
<dbReference type="OrthoDB" id="1874341at2759"/>
<sequence length="284" mass="31421">MYGNCRHQVSNNTWKAFEHGSYNTIFQFQEFSEIITNTLSAVSSAVETTKISRLLKQAAPSDVFSILPKNPEMLDKFSDSNDYTSFPDYESTLGTGLEKSTRFAPGPSSNRSRADLLVEKTISMINSDATSTPINFTSFREDILQISTELQKQAELIKTGPAESFFTRSEASALEAYSNLASIITKAFDLTASSAADFQTSLEISNKSLCTKLEQHLSFIKEDKNVTPALWNTLHTLYTAYDLSSVVISATKFLALKDVKTHKLQVEQNETLAESAKSVMEAVA</sequence>
<proteinExistence type="predicted"/>
<dbReference type="EMBL" id="PQXJ01000276">
    <property type="protein sequence ID" value="TGO54146.1"/>
    <property type="molecule type" value="Genomic_DNA"/>
</dbReference>
<dbReference type="Pfam" id="PF09797">
    <property type="entry name" value="NatB_MDM20"/>
    <property type="match status" value="1"/>
</dbReference>
<keyword evidence="2" id="KW-1185">Reference proteome</keyword>
<comment type="caution">
    <text evidence="1">The sequence shown here is derived from an EMBL/GenBank/DDBJ whole genome shotgun (WGS) entry which is preliminary data.</text>
</comment>
<protein>
    <submittedName>
        <fullName evidence="1">Uncharacterized protein</fullName>
    </submittedName>
</protein>
<dbReference type="STRING" id="278944.A0A4Z1HYJ6"/>
<gene>
    <name evidence="1" type="ORF">BOTNAR_0276g00060</name>
</gene>
<dbReference type="Proteomes" id="UP000297452">
    <property type="component" value="Unassembled WGS sequence"/>
</dbReference>
<reference evidence="1 2" key="1">
    <citation type="submission" date="2017-12" db="EMBL/GenBank/DDBJ databases">
        <title>Comparative genomics of Botrytis spp.</title>
        <authorList>
            <person name="Valero-Jimenez C.A."/>
            <person name="Tapia P."/>
            <person name="Veloso J."/>
            <person name="Silva-Moreno E."/>
            <person name="Staats M."/>
            <person name="Valdes J.H."/>
            <person name="Van Kan J.A.L."/>
        </authorList>
    </citation>
    <scope>NUCLEOTIDE SEQUENCE [LARGE SCALE GENOMIC DNA]</scope>
    <source>
        <strain evidence="1 2">MUCL2120</strain>
    </source>
</reference>